<organism evidence="1">
    <name type="scientific">Cyprideis torosa</name>
    <dbReference type="NCBI Taxonomy" id="163714"/>
    <lineage>
        <taxon>Eukaryota</taxon>
        <taxon>Metazoa</taxon>
        <taxon>Ecdysozoa</taxon>
        <taxon>Arthropoda</taxon>
        <taxon>Crustacea</taxon>
        <taxon>Oligostraca</taxon>
        <taxon>Ostracoda</taxon>
        <taxon>Podocopa</taxon>
        <taxon>Podocopida</taxon>
        <taxon>Cytherocopina</taxon>
        <taxon>Cytheroidea</taxon>
        <taxon>Cytherideidae</taxon>
        <taxon>Cyprideis</taxon>
    </lineage>
</organism>
<dbReference type="AlphaFoldDB" id="A0A7R8ZLX2"/>
<proteinExistence type="predicted"/>
<reference evidence="1" key="1">
    <citation type="submission" date="2020-11" db="EMBL/GenBank/DDBJ databases">
        <authorList>
            <person name="Tran Van P."/>
        </authorList>
    </citation>
    <scope>NUCLEOTIDE SEQUENCE</scope>
</reference>
<dbReference type="EMBL" id="OB660823">
    <property type="protein sequence ID" value="CAD7226411.1"/>
    <property type="molecule type" value="Genomic_DNA"/>
</dbReference>
<protein>
    <submittedName>
        <fullName evidence="1">Uncharacterized protein</fullName>
    </submittedName>
</protein>
<gene>
    <name evidence="1" type="ORF">CTOB1V02_LOCUS4329</name>
</gene>
<evidence type="ECO:0000313" key="1">
    <source>
        <dbReference type="EMBL" id="CAD7226411.1"/>
    </source>
</evidence>
<accession>A0A7R8ZLX2</accession>
<name>A0A7R8ZLX2_9CRUS</name>
<sequence length="154" mass="16802">MPCAECIEKPVWKIGNIVCGIIGIFCGAFSILHIILVIFELAARDGNDSSATEIYVYVAWFFIDVSWILHGVASIFFLLGVLGENRYLMGPYIITGFAACIITFLVFVGIVWIGLNFILTVCCLVWVIMAWCNNGVPKGVSIVDPCCCGQSGHA</sequence>